<evidence type="ECO:0000256" key="1">
    <source>
        <dbReference type="ARBA" id="ARBA00007626"/>
    </source>
</evidence>
<gene>
    <name evidence="4" type="ORF">A4U43_C03F9090</name>
</gene>
<proteinExistence type="inferred from homology"/>
<dbReference type="InterPro" id="IPR002885">
    <property type="entry name" value="PPR_rpt"/>
</dbReference>
<dbReference type="Proteomes" id="UP000243459">
    <property type="component" value="Chromosome 3"/>
</dbReference>
<feature type="repeat" description="PPR" evidence="3">
    <location>
        <begin position="226"/>
        <end position="260"/>
    </location>
</feature>
<dbReference type="Pfam" id="PF13041">
    <property type="entry name" value="PPR_2"/>
    <property type="match status" value="1"/>
</dbReference>
<protein>
    <recommendedName>
        <fullName evidence="6">Pentacotripeptide-repeat region of PRORP domain-containing protein</fullName>
    </recommendedName>
</protein>
<feature type="repeat" description="PPR" evidence="3">
    <location>
        <begin position="191"/>
        <end position="225"/>
    </location>
</feature>
<dbReference type="Gramene" id="ONK74685">
    <property type="protein sequence ID" value="ONK74685"/>
    <property type="gene ID" value="A4U43_C03F9090"/>
</dbReference>
<dbReference type="PROSITE" id="PS51375">
    <property type="entry name" value="PPR"/>
    <property type="match status" value="4"/>
</dbReference>
<keyword evidence="5" id="KW-1185">Reference proteome</keyword>
<dbReference type="OMA" id="RMPDSAK"/>
<evidence type="ECO:0000313" key="5">
    <source>
        <dbReference type="Proteomes" id="UP000243459"/>
    </source>
</evidence>
<organism evidence="4 5">
    <name type="scientific">Asparagus officinalis</name>
    <name type="common">Garden asparagus</name>
    <dbReference type="NCBI Taxonomy" id="4686"/>
    <lineage>
        <taxon>Eukaryota</taxon>
        <taxon>Viridiplantae</taxon>
        <taxon>Streptophyta</taxon>
        <taxon>Embryophyta</taxon>
        <taxon>Tracheophyta</taxon>
        <taxon>Spermatophyta</taxon>
        <taxon>Magnoliopsida</taxon>
        <taxon>Liliopsida</taxon>
        <taxon>Asparagales</taxon>
        <taxon>Asparagaceae</taxon>
        <taxon>Asparagoideae</taxon>
        <taxon>Asparagus</taxon>
    </lineage>
</organism>
<dbReference type="EMBL" id="CM007383">
    <property type="protein sequence ID" value="ONK74685.1"/>
    <property type="molecule type" value="Genomic_DNA"/>
</dbReference>
<feature type="repeat" description="PPR" evidence="3">
    <location>
        <begin position="261"/>
        <end position="295"/>
    </location>
</feature>
<feature type="repeat" description="PPR" evidence="3">
    <location>
        <begin position="156"/>
        <end position="190"/>
    </location>
</feature>
<dbReference type="PANTHER" id="PTHR47941">
    <property type="entry name" value="PENTATRICOPEPTIDE REPEAT-CONTAINING PROTEIN 3, MITOCHONDRIAL"/>
    <property type="match status" value="1"/>
</dbReference>
<comment type="similarity">
    <text evidence="1">Belongs to the PPR family. P subfamily.</text>
</comment>
<dbReference type="Pfam" id="PF13812">
    <property type="entry name" value="PPR_3"/>
    <property type="match status" value="1"/>
</dbReference>
<dbReference type="Gene3D" id="1.25.40.10">
    <property type="entry name" value="Tetratricopeptide repeat domain"/>
    <property type="match status" value="2"/>
</dbReference>
<dbReference type="NCBIfam" id="TIGR00756">
    <property type="entry name" value="PPR"/>
    <property type="match status" value="3"/>
</dbReference>
<dbReference type="OrthoDB" id="185373at2759"/>
<evidence type="ECO:0008006" key="6">
    <source>
        <dbReference type="Google" id="ProtNLM"/>
    </source>
</evidence>
<dbReference type="AlphaFoldDB" id="A0A5P1F8N0"/>
<keyword evidence="2" id="KW-0677">Repeat</keyword>
<evidence type="ECO:0000256" key="3">
    <source>
        <dbReference type="PROSITE-ProRule" id="PRU00708"/>
    </source>
</evidence>
<dbReference type="Pfam" id="PF01535">
    <property type="entry name" value="PPR"/>
    <property type="match status" value="1"/>
</dbReference>
<dbReference type="InterPro" id="IPR011990">
    <property type="entry name" value="TPR-like_helical_dom_sf"/>
</dbReference>
<evidence type="ECO:0000256" key="2">
    <source>
        <dbReference type="ARBA" id="ARBA00022737"/>
    </source>
</evidence>
<reference evidence="5" key="1">
    <citation type="journal article" date="2017" name="Nat. Commun.">
        <title>The asparagus genome sheds light on the origin and evolution of a young Y chromosome.</title>
        <authorList>
            <person name="Harkess A."/>
            <person name="Zhou J."/>
            <person name="Xu C."/>
            <person name="Bowers J.E."/>
            <person name="Van der Hulst R."/>
            <person name="Ayyampalayam S."/>
            <person name="Mercati F."/>
            <person name="Riccardi P."/>
            <person name="McKain M.R."/>
            <person name="Kakrana A."/>
            <person name="Tang H."/>
            <person name="Ray J."/>
            <person name="Groenendijk J."/>
            <person name="Arikit S."/>
            <person name="Mathioni S.M."/>
            <person name="Nakano M."/>
            <person name="Shan H."/>
            <person name="Telgmann-Rauber A."/>
            <person name="Kanno A."/>
            <person name="Yue Z."/>
            <person name="Chen H."/>
            <person name="Li W."/>
            <person name="Chen Y."/>
            <person name="Xu X."/>
            <person name="Zhang Y."/>
            <person name="Luo S."/>
            <person name="Chen H."/>
            <person name="Gao J."/>
            <person name="Mao Z."/>
            <person name="Pires J.C."/>
            <person name="Luo M."/>
            <person name="Kudrna D."/>
            <person name="Wing R.A."/>
            <person name="Meyers B.C."/>
            <person name="Yi K."/>
            <person name="Kong H."/>
            <person name="Lavrijsen P."/>
            <person name="Sunseri F."/>
            <person name="Falavigna A."/>
            <person name="Ye Y."/>
            <person name="Leebens-Mack J.H."/>
            <person name="Chen G."/>
        </authorList>
    </citation>
    <scope>NUCLEOTIDE SEQUENCE [LARGE SCALE GENOMIC DNA]</scope>
    <source>
        <strain evidence="5">cv. DH0086</strain>
    </source>
</reference>
<evidence type="ECO:0000313" key="4">
    <source>
        <dbReference type="EMBL" id="ONK74685.1"/>
    </source>
</evidence>
<accession>A0A5P1F8N0</accession>
<name>A0A5P1F8N0_ASPOF</name>
<sequence>MFPRLRRLSRLFSTSTATLNPNPKPETLSTSINNLFNERNLERFVSSFKLSSNSYRFRCRHRIFDTRHSSVKEILDFQKQFTDDFKREGSGIRLISLYGKARMVDEAQRTFDELEDLGCPRSVKSFNALLTVFVECGEFDRVLKAVEELPESLSLNGISYNILIKANCAKGELDAAVEVLDVMEQNGFSPCLVSYNTLLNAFYGNSRFSDAEKIWDRMVKEKIEPDTKSFNAKMLGLVSEGKTADAIKLADELKRLKLKPNTFTFNTLIKAFCKDGNLEEAKKIYVNLTKNDCAPSRGTFDVLIPSLCKTGELDTALKLCNENMSRRRLVDAPILQEVINGLVKGSSMEKAKKLVDLARQNGYSKKNVRMP</sequence>